<evidence type="ECO:0000313" key="6">
    <source>
        <dbReference type="EMBL" id="MDR7331975.1"/>
    </source>
</evidence>
<keyword evidence="7" id="KW-1185">Reference proteome</keyword>
<comment type="catalytic activity">
    <reaction evidence="3">
        <text>[protein]-peptidylproline (omega=180) = [protein]-peptidylproline (omega=0)</text>
        <dbReference type="Rhea" id="RHEA:16237"/>
        <dbReference type="Rhea" id="RHEA-COMP:10747"/>
        <dbReference type="Rhea" id="RHEA-COMP:10748"/>
        <dbReference type="ChEBI" id="CHEBI:83833"/>
        <dbReference type="ChEBI" id="CHEBI:83834"/>
        <dbReference type="EC" id="5.2.1.8"/>
    </reaction>
</comment>
<feature type="domain" description="PPIase cyclophilin-type" evidence="5">
    <location>
        <begin position="30"/>
        <end position="190"/>
    </location>
</feature>
<evidence type="ECO:0000256" key="2">
    <source>
        <dbReference type="ARBA" id="ARBA00023235"/>
    </source>
</evidence>
<dbReference type="SUPFAM" id="SSF50891">
    <property type="entry name" value="Cyclophilin-like"/>
    <property type="match status" value="1"/>
</dbReference>
<dbReference type="InterPro" id="IPR044665">
    <property type="entry name" value="E_coli_cyclophilin_A-like"/>
</dbReference>
<evidence type="ECO:0000256" key="1">
    <source>
        <dbReference type="ARBA" id="ARBA00023110"/>
    </source>
</evidence>
<feature type="signal peptide" evidence="3">
    <location>
        <begin position="1"/>
        <end position="20"/>
    </location>
</feature>
<comment type="similarity">
    <text evidence="3">Belongs to the cyclophilin-type PPIase family.</text>
</comment>
<dbReference type="InterPro" id="IPR002130">
    <property type="entry name" value="Cyclophilin-type_PPIase_dom"/>
</dbReference>
<dbReference type="EMBL" id="JAVDXV010000002">
    <property type="protein sequence ID" value="MDR7331975.1"/>
    <property type="molecule type" value="Genomic_DNA"/>
</dbReference>
<comment type="caution">
    <text evidence="6">The sequence shown here is derived from an EMBL/GenBank/DDBJ whole genome shotgun (WGS) entry which is preliminary data.</text>
</comment>
<dbReference type="Pfam" id="PF00160">
    <property type="entry name" value="Pro_isomerase"/>
    <property type="match status" value="1"/>
</dbReference>
<dbReference type="GO" id="GO:0003755">
    <property type="term" value="F:peptidyl-prolyl cis-trans isomerase activity"/>
    <property type="evidence" value="ECO:0007669"/>
    <property type="project" value="UniProtKB-EC"/>
</dbReference>
<dbReference type="PRINTS" id="PR00153">
    <property type="entry name" value="CSAPPISMRASE"/>
</dbReference>
<dbReference type="PROSITE" id="PS50072">
    <property type="entry name" value="CSA_PPIASE_2"/>
    <property type="match status" value="1"/>
</dbReference>
<evidence type="ECO:0000313" key="7">
    <source>
        <dbReference type="Proteomes" id="UP001180825"/>
    </source>
</evidence>
<feature type="chain" id="PRO_5045003815" description="Peptidyl-prolyl cis-trans isomerase" evidence="3">
    <location>
        <begin position="21"/>
        <end position="195"/>
    </location>
</feature>
<evidence type="ECO:0000259" key="5">
    <source>
        <dbReference type="PROSITE" id="PS50072"/>
    </source>
</evidence>
<dbReference type="InterPro" id="IPR029000">
    <property type="entry name" value="Cyclophilin-like_dom_sf"/>
</dbReference>
<dbReference type="EC" id="5.2.1.8" evidence="3"/>
<accession>A0ABU2A4E2</accession>
<proteinExistence type="inferred from homology"/>
<dbReference type="Proteomes" id="UP001180825">
    <property type="component" value="Unassembled WGS sequence"/>
</dbReference>
<comment type="function">
    <text evidence="3">PPIases accelerate the folding of proteins. It catalyzes the cis-trans isomerization of proline imidic peptide bonds in oligopeptides.</text>
</comment>
<evidence type="ECO:0000256" key="3">
    <source>
        <dbReference type="RuleBase" id="RU363019"/>
    </source>
</evidence>
<keyword evidence="3" id="KW-0732">Signal</keyword>
<sequence>MTKTLPLLLAGLLMLGSATAQTVKLQTTEGDIRIALDAEKAPKTVANFIQYVKAGHYNGVVFHRVIDGFMIQSGGYDRKLNDRPAKSPHPRPTKAPIPLESHNGLTNVRGSIAMARTNHPHSASSQFFINVADNRPLDGEPDNPATGYAVFGQVIEGMEVVDKIRMAEVAPYDVHQHLPVKAIVINKALIEPTPK</sequence>
<dbReference type="Gene3D" id="2.40.100.10">
    <property type="entry name" value="Cyclophilin-like"/>
    <property type="match status" value="1"/>
</dbReference>
<protein>
    <recommendedName>
        <fullName evidence="3">Peptidyl-prolyl cis-trans isomerase</fullName>
        <shortName evidence="3">PPIase</shortName>
        <ecNumber evidence="3">5.2.1.8</ecNumber>
    </recommendedName>
</protein>
<feature type="region of interest" description="Disordered" evidence="4">
    <location>
        <begin position="79"/>
        <end position="102"/>
    </location>
</feature>
<keyword evidence="2 3" id="KW-0413">Isomerase</keyword>
<reference evidence="6 7" key="1">
    <citation type="submission" date="2023-07" db="EMBL/GenBank/DDBJ databases">
        <title>Sorghum-associated microbial communities from plants grown in Nebraska, USA.</title>
        <authorList>
            <person name="Schachtman D."/>
        </authorList>
    </citation>
    <scope>NUCLEOTIDE SEQUENCE [LARGE SCALE GENOMIC DNA]</scope>
    <source>
        <strain evidence="6 7">BE316</strain>
    </source>
</reference>
<dbReference type="PANTHER" id="PTHR43246">
    <property type="entry name" value="PEPTIDYL-PROLYL CIS-TRANS ISOMERASE CYP38, CHLOROPLASTIC"/>
    <property type="match status" value="1"/>
</dbReference>
<keyword evidence="1 3" id="KW-0697">Rotamase</keyword>
<name>A0ABU2A4E2_9BURK</name>
<organism evidence="6 7">
    <name type="scientific">Roseateles asaccharophilus</name>
    <dbReference type="NCBI Taxonomy" id="582607"/>
    <lineage>
        <taxon>Bacteria</taxon>
        <taxon>Pseudomonadati</taxon>
        <taxon>Pseudomonadota</taxon>
        <taxon>Betaproteobacteria</taxon>
        <taxon>Burkholderiales</taxon>
        <taxon>Sphaerotilaceae</taxon>
        <taxon>Roseateles</taxon>
    </lineage>
</organism>
<evidence type="ECO:0000256" key="4">
    <source>
        <dbReference type="SAM" id="MobiDB-lite"/>
    </source>
</evidence>
<gene>
    <name evidence="6" type="ORF">J2X21_001101</name>
</gene>